<dbReference type="InterPro" id="IPR002052">
    <property type="entry name" value="DNA_methylase_N6_adenine_CS"/>
</dbReference>
<evidence type="ECO:0000313" key="3">
    <source>
        <dbReference type="EMBL" id="NBG66019.1"/>
    </source>
</evidence>
<evidence type="ECO:0000256" key="2">
    <source>
        <dbReference type="ARBA" id="ARBA00022679"/>
    </source>
</evidence>
<keyword evidence="4" id="KW-1185">Reference proteome</keyword>
<name>A0A6N9NJI8_9FLAO</name>
<dbReference type="PIRSF" id="PIRSF004553">
    <property type="entry name" value="CHP00095"/>
    <property type="match status" value="1"/>
</dbReference>
<dbReference type="RefSeq" id="WP_160632967.1">
    <property type="nucleotide sequence ID" value="NZ_WWNE01000006.1"/>
</dbReference>
<dbReference type="PANTHER" id="PTHR43542">
    <property type="entry name" value="METHYLTRANSFERASE"/>
    <property type="match status" value="1"/>
</dbReference>
<dbReference type="GO" id="GO:0052913">
    <property type="term" value="F:16S rRNA (guanine(966)-N(2))-methyltransferase activity"/>
    <property type="evidence" value="ECO:0007669"/>
    <property type="project" value="UniProtKB-EC"/>
</dbReference>
<dbReference type="NCBIfam" id="TIGR00095">
    <property type="entry name" value="16S rRNA (guanine(966)-N(2))-methyltransferase RsmD"/>
    <property type="match status" value="1"/>
</dbReference>
<protein>
    <submittedName>
        <fullName evidence="3">16S rRNA (Guanine(966)-N(2))-methyltransferase RsmD</fullName>
        <ecNumber evidence="3">2.1.1.171</ecNumber>
    </submittedName>
</protein>
<dbReference type="Pfam" id="PF03602">
    <property type="entry name" value="Cons_hypoth95"/>
    <property type="match status" value="1"/>
</dbReference>
<sequence>MRIISGIYKGKKLIAPKSLPVRPTTDFAKEGLFNMLNNRIDFEGIAVLDLFAGTGNISLEFASRGAQLITSVDADRGCINYIRKTAEELNCNCILPLRGDVFSFVQKNFGQFDVIFADPPYGLKGSEILPTSILNGTLLNEKGLLIFEHPKELNFDNHPNLILNRKFGNVNFSFFEHK</sequence>
<dbReference type="AlphaFoldDB" id="A0A6N9NJI8"/>
<dbReference type="EC" id="2.1.1.171" evidence="3"/>
<reference evidence="3 4" key="1">
    <citation type="submission" date="2019-12" db="EMBL/GenBank/DDBJ databases">
        <authorList>
            <person name="Zhao J."/>
        </authorList>
    </citation>
    <scope>NUCLEOTIDE SEQUENCE [LARGE SCALE GENOMIC DNA]</scope>
    <source>
        <strain evidence="3 4">S-15</strain>
    </source>
</reference>
<accession>A0A6N9NJI8</accession>
<dbReference type="InterPro" id="IPR004398">
    <property type="entry name" value="RNA_MeTrfase_RsmD"/>
</dbReference>
<dbReference type="EMBL" id="WWNE01000006">
    <property type="protein sequence ID" value="NBG66019.1"/>
    <property type="molecule type" value="Genomic_DNA"/>
</dbReference>
<evidence type="ECO:0000313" key="4">
    <source>
        <dbReference type="Proteomes" id="UP000470771"/>
    </source>
</evidence>
<comment type="caution">
    <text evidence="3">The sequence shown here is derived from an EMBL/GenBank/DDBJ whole genome shotgun (WGS) entry which is preliminary data.</text>
</comment>
<dbReference type="PROSITE" id="PS00092">
    <property type="entry name" value="N6_MTASE"/>
    <property type="match status" value="1"/>
</dbReference>
<dbReference type="PANTHER" id="PTHR43542:SF1">
    <property type="entry name" value="METHYLTRANSFERASE"/>
    <property type="match status" value="1"/>
</dbReference>
<dbReference type="InterPro" id="IPR029063">
    <property type="entry name" value="SAM-dependent_MTases_sf"/>
</dbReference>
<dbReference type="Proteomes" id="UP000470771">
    <property type="component" value="Unassembled WGS sequence"/>
</dbReference>
<dbReference type="CDD" id="cd02440">
    <property type="entry name" value="AdoMet_MTases"/>
    <property type="match status" value="1"/>
</dbReference>
<keyword evidence="2 3" id="KW-0808">Transferase</keyword>
<dbReference type="Gene3D" id="3.40.50.150">
    <property type="entry name" value="Vaccinia Virus protein VP39"/>
    <property type="match status" value="1"/>
</dbReference>
<gene>
    <name evidence="3" type="primary">rsmD</name>
    <name evidence="3" type="ORF">GQN54_07800</name>
</gene>
<evidence type="ECO:0000256" key="1">
    <source>
        <dbReference type="ARBA" id="ARBA00022603"/>
    </source>
</evidence>
<proteinExistence type="predicted"/>
<dbReference type="GO" id="GO:0003676">
    <property type="term" value="F:nucleic acid binding"/>
    <property type="evidence" value="ECO:0007669"/>
    <property type="project" value="InterPro"/>
</dbReference>
<keyword evidence="1 3" id="KW-0489">Methyltransferase</keyword>
<organism evidence="3 4">
    <name type="scientific">Acidiluteibacter ferrifornacis</name>
    <dbReference type="NCBI Taxonomy" id="2692424"/>
    <lineage>
        <taxon>Bacteria</taxon>
        <taxon>Pseudomonadati</taxon>
        <taxon>Bacteroidota</taxon>
        <taxon>Flavobacteriia</taxon>
        <taxon>Flavobacteriales</taxon>
        <taxon>Cryomorphaceae</taxon>
        <taxon>Acidiluteibacter</taxon>
    </lineage>
</organism>
<dbReference type="SUPFAM" id="SSF53335">
    <property type="entry name" value="S-adenosyl-L-methionine-dependent methyltransferases"/>
    <property type="match status" value="1"/>
</dbReference>